<name>R7UGD3_CAPTE</name>
<dbReference type="EMBL" id="AMQN01008669">
    <property type="status" value="NOT_ANNOTATED_CDS"/>
    <property type="molecule type" value="Genomic_DNA"/>
</dbReference>
<dbReference type="OMA" id="MTHETHE"/>
<reference evidence="6 8" key="2">
    <citation type="journal article" date="2013" name="Nature">
        <title>Insights into bilaterian evolution from three spiralian genomes.</title>
        <authorList>
            <person name="Simakov O."/>
            <person name="Marletaz F."/>
            <person name="Cho S.J."/>
            <person name="Edsinger-Gonzales E."/>
            <person name="Havlak P."/>
            <person name="Hellsten U."/>
            <person name="Kuo D.H."/>
            <person name="Larsson T."/>
            <person name="Lv J."/>
            <person name="Arendt D."/>
            <person name="Savage R."/>
            <person name="Osoegawa K."/>
            <person name="de Jong P."/>
            <person name="Grimwood J."/>
            <person name="Chapman J.A."/>
            <person name="Shapiro H."/>
            <person name="Aerts A."/>
            <person name="Otillar R.P."/>
            <person name="Terry A.Y."/>
            <person name="Boore J.L."/>
            <person name="Grigoriev I.V."/>
            <person name="Lindberg D.R."/>
            <person name="Seaver E.C."/>
            <person name="Weisblat D.A."/>
            <person name="Putnam N.H."/>
            <person name="Rokhsar D.S."/>
        </authorList>
    </citation>
    <scope>NUCLEOTIDE SEQUENCE</scope>
    <source>
        <strain evidence="6 8">I ESC-2004</strain>
    </source>
</reference>
<evidence type="ECO:0000256" key="3">
    <source>
        <dbReference type="ARBA" id="ARBA00023277"/>
    </source>
</evidence>
<sequence length="527" mass="61048">MIIIGIKLPPSVTGDYLIAREKLDSFLRQDLTLAPGVRYLFSAHVKLLSEFNKEGHLIQLSLGYQTDKNYRAVMCSLPNVKISDLWVKCSGDFLLPEGSFNHKVMIRVADNQNVKFLVDKTSLSPLLEDADWEVKANERIRANRQGTLQLSIVSPVPYDHDKVRLQIKQLKHKFPFGSAIDTRRLFDDWKPENIPYRNYFYDMFNWAVFKNDVKWRFMEPTEGDVIYENIDRSLSILDEKGFAHWDVNNEDLHGRYYEEHTGNPQFLQSMLMEMHNGDPEAMLFTNDYEVTERSDFISAYKRQVMNLISDGAPIHGIGVQAHYFDYPDVHLLQHHLDELSTVGLPIWISELHYDNEDVEKRADGYEDFLRMAFSHPGVEGIIQWDFWDGSMQYPKASLVDGLDFKENAAGKRFRKLIKEEWHSSLDVTPADGEQDIETKLFYGDYEVSLFYDGEELWKKTMQFSPTTEVHKLHIVVGAPFDQMSAVKKGIKETKNKDKLMAAIRGSNLLDLLRKRVNIAKKQGTRGF</sequence>
<dbReference type="InterPro" id="IPR044846">
    <property type="entry name" value="GH10"/>
</dbReference>
<dbReference type="AlphaFoldDB" id="R7UGD3"/>
<dbReference type="PRINTS" id="PR00134">
    <property type="entry name" value="GLHYDRLASE10"/>
</dbReference>
<accession>R7UGD3</accession>
<evidence type="ECO:0000256" key="1">
    <source>
        <dbReference type="ARBA" id="ARBA00007495"/>
    </source>
</evidence>
<keyword evidence="4" id="KW-0624">Polysaccharide degradation</keyword>
<evidence type="ECO:0000313" key="7">
    <source>
        <dbReference type="EnsemblMetazoa" id="CapteP226893"/>
    </source>
</evidence>
<dbReference type="SMART" id="SM00633">
    <property type="entry name" value="Glyco_10"/>
    <property type="match status" value="1"/>
</dbReference>
<dbReference type="InterPro" id="IPR017853">
    <property type="entry name" value="GH"/>
</dbReference>
<keyword evidence="8" id="KW-1185">Reference proteome</keyword>
<evidence type="ECO:0000313" key="8">
    <source>
        <dbReference type="Proteomes" id="UP000014760"/>
    </source>
</evidence>
<evidence type="ECO:0000259" key="5">
    <source>
        <dbReference type="PROSITE" id="PS51760"/>
    </source>
</evidence>
<reference evidence="7" key="3">
    <citation type="submission" date="2015-06" db="UniProtKB">
        <authorList>
            <consortium name="EnsemblMetazoa"/>
        </authorList>
    </citation>
    <scope>IDENTIFICATION</scope>
</reference>
<dbReference type="Pfam" id="PF00331">
    <property type="entry name" value="Glyco_hydro_10"/>
    <property type="match status" value="1"/>
</dbReference>
<dbReference type="PANTHER" id="PTHR31490:SF1">
    <property type="entry name" value="ENDO-1,4-BETA-XYLANASE 1"/>
    <property type="match status" value="1"/>
</dbReference>
<comment type="similarity">
    <text evidence="1">Belongs to the glycosyl hydrolase 10 (cellulase F) family.</text>
</comment>
<dbReference type="SUPFAM" id="SSF51445">
    <property type="entry name" value="(Trans)glycosidases"/>
    <property type="match status" value="1"/>
</dbReference>
<dbReference type="EMBL" id="KB303698">
    <property type="protein sequence ID" value="ELU02858.1"/>
    <property type="molecule type" value="Genomic_DNA"/>
</dbReference>
<feature type="domain" description="GH10" evidence="5">
    <location>
        <begin position="179"/>
        <end position="419"/>
    </location>
</feature>
<dbReference type="OrthoDB" id="1719965at2759"/>
<dbReference type="HOGENOM" id="CLU_008797_4_1_1"/>
<gene>
    <name evidence="6" type="ORF">CAPTEDRAFT_226893</name>
</gene>
<dbReference type="Gene3D" id="2.60.120.260">
    <property type="entry name" value="Galactose-binding domain-like"/>
    <property type="match status" value="1"/>
</dbReference>
<dbReference type="PANTHER" id="PTHR31490">
    <property type="entry name" value="GLYCOSYL HYDROLASE"/>
    <property type="match status" value="1"/>
</dbReference>
<evidence type="ECO:0000256" key="2">
    <source>
        <dbReference type="ARBA" id="ARBA00022801"/>
    </source>
</evidence>
<keyword evidence="3" id="KW-0119">Carbohydrate metabolism</keyword>
<reference evidence="8" key="1">
    <citation type="submission" date="2012-12" db="EMBL/GenBank/DDBJ databases">
        <authorList>
            <person name="Hellsten U."/>
            <person name="Grimwood J."/>
            <person name="Chapman J.A."/>
            <person name="Shapiro H."/>
            <person name="Aerts A."/>
            <person name="Otillar R.P."/>
            <person name="Terry A.Y."/>
            <person name="Boore J.L."/>
            <person name="Simakov O."/>
            <person name="Marletaz F."/>
            <person name="Cho S.-J."/>
            <person name="Edsinger-Gonzales E."/>
            <person name="Havlak P."/>
            <person name="Kuo D.-H."/>
            <person name="Larsson T."/>
            <person name="Lv J."/>
            <person name="Arendt D."/>
            <person name="Savage R."/>
            <person name="Osoegawa K."/>
            <person name="de Jong P."/>
            <person name="Lindberg D.R."/>
            <person name="Seaver E.C."/>
            <person name="Weisblat D.A."/>
            <person name="Putnam N.H."/>
            <person name="Grigoriev I.V."/>
            <person name="Rokhsar D.S."/>
        </authorList>
    </citation>
    <scope>NUCLEOTIDE SEQUENCE</scope>
    <source>
        <strain evidence="8">I ESC-2004</strain>
    </source>
</reference>
<keyword evidence="2" id="KW-0378">Hydrolase</keyword>
<dbReference type="STRING" id="283909.R7UGD3"/>
<evidence type="ECO:0000256" key="4">
    <source>
        <dbReference type="ARBA" id="ARBA00023326"/>
    </source>
</evidence>
<dbReference type="EnsemblMetazoa" id="CapteT226893">
    <property type="protein sequence ID" value="CapteP226893"/>
    <property type="gene ID" value="CapteG226893"/>
</dbReference>
<dbReference type="InterPro" id="IPR001000">
    <property type="entry name" value="GH10_dom"/>
</dbReference>
<dbReference type="Gene3D" id="3.20.20.80">
    <property type="entry name" value="Glycosidases"/>
    <property type="match status" value="2"/>
</dbReference>
<dbReference type="GO" id="GO:0031176">
    <property type="term" value="F:endo-1,4-beta-xylanase activity"/>
    <property type="evidence" value="ECO:0007669"/>
    <property type="project" value="UniProtKB-ARBA"/>
</dbReference>
<protein>
    <recommendedName>
        <fullName evidence="5">GH10 domain-containing protein</fullName>
    </recommendedName>
</protein>
<dbReference type="GO" id="GO:0000272">
    <property type="term" value="P:polysaccharide catabolic process"/>
    <property type="evidence" value="ECO:0007669"/>
    <property type="project" value="UniProtKB-KW"/>
</dbReference>
<dbReference type="PROSITE" id="PS51760">
    <property type="entry name" value="GH10_2"/>
    <property type="match status" value="1"/>
</dbReference>
<proteinExistence type="inferred from homology"/>
<organism evidence="6">
    <name type="scientific">Capitella teleta</name>
    <name type="common">Polychaete worm</name>
    <dbReference type="NCBI Taxonomy" id="283909"/>
    <lineage>
        <taxon>Eukaryota</taxon>
        <taxon>Metazoa</taxon>
        <taxon>Spiralia</taxon>
        <taxon>Lophotrochozoa</taxon>
        <taxon>Annelida</taxon>
        <taxon>Polychaeta</taxon>
        <taxon>Sedentaria</taxon>
        <taxon>Scolecida</taxon>
        <taxon>Capitellidae</taxon>
        <taxon>Capitella</taxon>
    </lineage>
</organism>
<dbReference type="Proteomes" id="UP000014760">
    <property type="component" value="Unassembled WGS sequence"/>
</dbReference>
<evidence type="ECO:0000313" key="6">
    <source>
        <dbReference type="EMBL" id="ELU02858.1"/>
    </source>
</evidence>